<evidence type="ECO:0000256" key="1">
    <source>
        <dbReference type="SAM" id="MobiDB-lite"/>
    </source>
</evidence>
<comment type="caution">
    <text evidence="2">The sequence shown here is derived from an EMBL/GenBank/DDBJ whole genome shotgun (WGS) entry which is preliminary data.</text>
</comment>
<name>A0ABR3CZD1_NEUIN</name>
<gene>
    <name evidence="2" type="ORF">QR685DRAFT_575866</name>
</gene>
<protein>
    <submittedName>
        <fullName evidence="2">Uncharacterized protein</fullName>
    </submittedName>
</protein>
<sequence>MKMNPTREKRPPVKWKQASSHPILPDGQRQHQGQSRPLDAIDFGLPVMSIGGNPRHRARARVHITETPPDQ</sequence>
<reference evidence="2 3" key="1">
    <citation type="submission" date="2023-09" db="EMBL/GenBank/DDBJ databases">
        <title>Multi-omics analysis of a traditional fermented food reveals byproduct-associated fungal strains for waste-to-food upcycling.</title>
        <authorList>
            <consortium name="Lawrence Berkeley National Laboratory"/>
            <person name="Rekdal V.M."/>
            <person name="Villalobos-Escobedo J.M."/>
            <person name="Rodriguez-Valeron N."/>
            <person name="Garcia M.O."/>
            <person name="Vasquez D.P."/>
            <person name="Damayanti I."/>
            <person name="Sorensen P.M."/>
            <person name="Baidoo E.E."/>
            <person name="De Carvalho A.C."/>
            <person name="Riley R."/>
            <person name="Lipzen A."/>
            <person name="He G."/>
            <person name="Yan M."/>
            <person name="Haridas S."/>
            <person name="Daum C."/>
            <person name="Yoshinaga Y."/>
            <person name="Ng V."/>
            <person name="Grigoriev I.V."/>
            <person name="Munk R."/>
            <person name="Nuraida L."/>
            <person name="Wijaya C.H."/>
            <person name="Morales P.-C."/>
            <person name="Keasling J.D."/>
        </authorList>
    </citation>
    <scope>NUCLEOTIDE SEQUENCE [LARGE SCALE GENOMIC DNA]</scope>
    <source>
        <strain evidence="2 3">FGSC 2613</strain>
    </source>
</reference>
<organism evidence="2 3">
    <name type="scientific">Neurospora intermedia</name>
    <dbReference type="NCBI Taxonomy" id="5142"/>
    <lineage>
        <taxon>Eukaryota</taxon>
        <taxon>Fungi</taxon>
        <taxon>Dikarya</taxon>
        <taxon>Ascomycota</taxon>
        <taxon>Pezizomycotina</taxon>
        <taxon>Sordariomycetes</taxon>
        <taxon>Sordariomycetidae</taxon>
        <taxon>Sordariales</taxon>
        <taxon>Sordariaceae</taxon>
        <taxon>Neurospora</taxon>
    </lineage>
</organism>
<proteinExistence type="predicted"/>
<feature type="region of interest" description="Disordered" evidence="1">
    <location>
        <begin position="1"/>
        <end position="71"/>
    </location>
</feature>
<dbReference type="EMBL" id="JAVLET010000015">
    <property type="protein sequence ID" value="KAL0465800.1"/>
    <property type="molecule type" value="Genomic_DNA"/>
</dbReference>
<feature type="compositionally biased region" description="Basic and acidic residues" evidence="1">
    <location>
        <begin position="1"/>
        <end position="11"/>
    </location>
</feature>
<evidence type="ECO:0000313" key="3">
    <source>
        <dbReference type="Proteomes" id="UP001451303"/>
    </source>
</evidence>
<accession>A0ABR3CZD1</accession>
<dbReference type="Proteomes" id="UP001451303">
    <property type="component" value="Unassembled WGS sequence"/>
</dbReference>
<evidence type="ECO:0000313" key="2">
    <source>
        <dbReference type="EMBL" id="KAL0465800.1"/>
    </source>
</evidence>
<keyword evidence="3" id="KW-1185">Reference proteome</keyword>